<dbReference type="AlphaFoldDB" id="A0AAV0H944"/>
<gene>
    <name evidence="2" type="ORF">LITE_LOCUS3308</name>
</gene>
<feature type="non-terminal residue" evidence="2">
    <location>
        <position position="1"/>
    </location>
</feature>
<feature type="compositionally biased region" description="Polar residues" evidence="1">
    <location>
        <begin position="46"/>
        <end position="56"/>
    </location>
</feature>
<evidence type="ECO:0000256" key="1">
    <source>
        <dbReference type="SAM" id="MobiDB-lite"/>
    </source>
</evidence>
<organism evidence="2 3">
    <name type="scientific">Linum tenue</name>
    <dbReference type="NCBI Taxonomy" id="586396"/>
    <lineage>
        <taxon>Eukaryota</taxon>
        <taxon>Viridiplantae</taxon>
        <taxon>Streptophyta</taxon>
        <taxon>Embryophyta</taxon>
        <taxon>Tracheophyta</taxon>
        <taxon>Spermatophyta</taxon>
        <taxon>Magnoliopsida</taxon>
        <taxon>eudicotyledons</taxon>
        <taxon>Gunneridae</taxon>
        <taxon>Pentapetalae</taxon>
        <taxon>rosids</taxon>
        <taxon>fabids</taxon>
        <taxon>Malpighiales</taxon>
        <taxon>Linaceae</taxon>
        <taxon>Linum</taxon>
    </lineage>
</organism>
<dbReference type="Proteomes" id="UP001154282">
    <property type="component" value="Unassembled WGS sequence"/>
</dbReference>
<proteinExistence type="predicted"/>
<protein>
    <submittedName>
        <fullName evidence="2">Uncharacterized protein</fullName>
    </submittedName>
</protein>
<reference evidence="2" key="1">
    <citation type="submission" date="2022-08" db="EMBL/GenBank/DDBJ databases">
        <authorList>
            <person name="Gutierrez-Valencia J."/>
        </authorList>
    </citation>
    <scope>NUCLEOTIDE SEQUENCE</scope>
</reference>
<feature type="region of interest" description="Disordered" evidence="1">
    <location>
        <begin position="41"/>
        <end position="74"/>
    </location>
</feature>
<accession>A0AAV0H944</accession>
<dbReference type="EMBL" id="CAMGYJ010000002">
    <property type="protein sequence ID" value="CAI0381810.1"/>
    <property type="molecule type" value="Genomic_DNA"/>
</dbReference>
<evidence type="ECO:0000313" key="3">
    <source>
        <dbReference type="Proteomes" id="UP001154282"/>
    </source>
</evidence>
<sequence>SPIVKPTQRKLFAGTFAVTFSSAKPAPLKVVSATKLDTVAKRKSPRASQSLRNRIPSSDEGETRPGSWYASFFV</sequence>
<name>A0AAV0H944_9ROSI</name>
<comment type="caution">
    <text evidence="2">The sequence shown here is derived from an EMBL/GenBank/DDBJ whole genome shotgun (WGS) entry which is preliminary data.</text>
</comment>
<evidence type="ECO:0000313" key="2">
    <source>
        <dbReference type="EMBL" id="CAI0381810.1"/>
    </source>
</evidence>
<keyword evidence="3" id="KW-1185">Reference proteome</keyword>